<evidence type="ECO:0000256" key="1">
    <source>
        <dbReference type="SAM" id="MobiDB-lite"/>
    </source>
</evidence>
<accession>A0ABT1TLV1</accession>
<dbReference type="RefSeq" id="WP_256604567.1">
    <property type="nucleotide sequence ID" value="NZ_JANIBJ010000079.1"/>
</dbReference>
<gene>
    <name evidence="2" type="ORF">NP590_20305</name>
</gene>
<dbReference type="Proteomes" id="UP001524499">
    <property type="component" value="Unassembled WGS sequence"/>
</dbReference>
<reference evidence="2 3" key="1">
    <citation type="submission" date="2022-07" db="EMBL/GenBank/DDBJ databases">
        <title>Methylomonas rivi sp. nov., Methylomonas rosea sp. nov., Methylomonas aureus sp. nov. and Methylomonas subterranea sp. nov., four novel methanotrophs isolated from a freshwater creek and the deep terrestrial subsurface.</title>
        <authorList>
            <person name="Abin C."/>
            <person name="Sankaranarayanan K."/>
            <person name="Garner C."/>
            <person name="Sindelar R."/>
            <person name="Kotary K."/>
            <person name="Garner R."/>
            <person name="Barclay S."/>
            <person name="Lawson P."/>
            <person name="Krumholz L."/>
        </authorList>
    </citation>
    <scope>NUCLEOTIDE SEQUENCE [LARGE SCALE GENOMIC DNA]</scope>
    <source>
        <strain evidence="2 3">SURF-2</strain>
    </source>
</reference>
<evidence type="ECO:0000313" key="2">
    <source>
        <dbReference type="EMBL" id="MCQ8106452.1"/>
    </source>
</evidence>
<evidence type="ECO:0000313" key="3">
    <source>
        <dbReference type="Proteomes" id="UP001524499"/>
    </source>
</evidence>
<name>A0ABT1TLV1_9GAMM</name>
<sequence length="43" mass="4899">MTAGLVAQWLRIEFTGLAFRDGFDPKSQKFSFPEQRGDPRLSP</sequence>
<proteinExistence type="predicted"/>
<feature type="region of interest" description="Disordered" evidence="1">
    <location>
        <begin position="22"/>
        <end position="43"/>
    </location>
</feature>
<protein>
    <submittedName>
        <fullName evidence="2">Uncharacterized protein</fullName>
    </submittedName>
</protein>
<comment type="caution">
    <text evidence="2">The sequence shown here is derived from an EMBL/GenBank/DDBJ whole genome shotgun (WGS) entry which is preliminary data.</text>
</comment>
<dbReference type="EMBL" id="JANIBJ010000079">
    <property type="protein sequence ID" value="MCQ8106452.1"/>
    <property type="molecule type" value="Genomic_DNA"/>
</dbReference>
<organism evidence="2 3">
    <name type="scientific">Methylomonas subterranea</name>
    <dbReference type="NCBI Taxonomy" id="2952225"/>
    <lineage>
        <taxon>Bacteria</taxon>
        <taxon>Pseudomonadati</taxon>
        <taxon>Pseudomonadota</taxon>
        <taxon>Gammaproteobacteria</taxon>
        <taxon>Methylococcales</taxon>
        <taxon>Methylococcaceae</taxon>
        <taxon>Methylomonas</taxon>
    </lineage>
</organism>
<keyword evidence="3" id="KW-1185">Reference proteome</keyword>